<dbReference type="Proteomes" id="UP000561011">
    <property type="component" value="Unassembled WGS sequence"/>
</dbReference>
<dbReference type="Pfam" id="PF00892">
    <property type="entry name" value="EamA"/>
    <property type="match status" value="1"/>
</dbReference>
<evidence type="ECO:0000256" key="3">
    <source>
        <dbReference type="ARBA" id="ARBA00022692"/>
    </source>
</evidence>
<feature type="transmembrane region" description="Helical" evidence="6">
    <location>
        <begin position="173"/>
        <end position="192"/>
    </location>
</feature>
<feature type="transmembrane region" description="Helical" evidence="6">
    <location>
        <begin position="33"/>
        <end position="53"/>
    </location>
</feature>
<feature type="transmembrane region" description="Helical" evidence="6">
    <location>
        <begin position="118"/>
        <end position="135"/>
    </location>
</feature>
<proteinExistence type="inferred from homology"/>
<keyword evidence="3 6" id="KW-0812">Transmembrane</keyword>
<evidence type="ECO:0000259" key="7">
    <source>
        <dbReference type="Pfam" id="PF00892"/>
    </source>
</evidence>
<keyword evidence="4 6" id="KW-1133">Transmembrane helix</keyword>
<reference evidence="8 9" key="1">
    <citation type="submission" date="2020-07" db="EMBL/GenBank/DDBJ databases">
        <title>MOT database genomes.</title>
        <authorList>
            <person name="Joseph S."/>
            <person name="Aduse-Opoku J."/>
            <person name="Hashim A."/>
            <person name="Wade W."/>
            <person name="Curtis M."/>
        </authorList>
    </citation>
    <scope>NUCLEOTIDE SEQUENCE [LARGE SCALE GENOMIC DNA]</scope>
    <source>
        <strain evidence="8 9">DSM 100099</strain>
    </source>
</reference>
<organism evidence="8 9">
    <name type="scientific">Sanguibacter inulinus</name>
    <dbReference type="NCBI Taxonomy" id="60922"/>
    <lineage>
        <taxon>Bacteria</taxon>
        <taxon>Bacillati</taxon>
        <taxon>Actinomycetota</taxon>
        <taxon>Actinomycetes</taxon>
        <taxon>Micrococcales</taxon>
        <taxon>Sanguibacteraceae</taxon>
        <taxon>Sanguibacter</taxon>
    </lineage>
</organism>
<name>A0A853EXH1_9MICO</name>
<feature type="transmembrane region" description="Helical" evidence="6">
    <location>
        <begin position="92"/>
        <end position="111"/>
    </location>
</feature>
<keyword evidence="9" id="KW-1185">Reference proteome</keyword>
<dbReference type="InterPro" id="IPR037185">
    <property type="entry name" value="EmrE-like"/>
</dbReference>
<evidence type="ECO:0000256" key="2">
    <source>
        <dbReference type="ARBA" id="ARBA00007362"/>
    </source>
</evidence>
<evidence type="ECO:0000256" key="4">
    <source>
        <dbReference type="ARBA" id="ARBA00022989"/>
    </source>
</evidence>
<evidence type="ECO:0000256" key="6">
    <source>
        <dbReference type="SAM" id="Phobius"/>
    </source>
</evidence>
<dbReference type="AlphaFoldDB" id="A0A853EXH1"/>
<dbReference type="InterPro" id="IPR050638">
    <property type="entry name" value="AA-Vitamin_Transporters"/>
</dbReference>
<dbReference type="SUPFAM" id="SSF103481">
    <property type="entry name" value="Multidrug resistance efflux transporter EmrE"/>
    <property type="match status" value="2"/>
</dbReference>
<evidence type="ECO:0000256" key="5">
    <source>
        <dbReference type="ARBA" id="ARBA00023136"/>
    </source>
</evidence>
<keyword evidence="5 6" id="KW-0472">Membrane</keyword>
<protein>
    <submittedName>
        <fullName evidence="8">EamA family transporter</fullName>
    </submittedName>
</protein>
<evidence type="ECO:0000313" key="9">
    <source>
        <dbReference type="Proteomes" id="UP000561011"/>
    </source>
</evidence>
<feature type="transmembrane region" description="Helical" evidence="6">
    <location>
        <begin position="234"/>
        <end position="254"/>
    </location>
</feature>
<dbReference type="PANTHER" id="PTHR32322:SF2">
    <property type="entry name" value="EAMA DOMAIN-CONTAINING PROTEIN"/>
    <property type="match status" value="1"/>
</dbReference>
<dbReference type="InterPro" id="IPR000620">
    <property type="entry name" value="EamA_dom"/>
</dbReference>
<feature type="transmembrane region" description="Helical" evidence="6">
    <location>
        <begin position="198"/>
        <end position="222"/>
    </location>
</feature>
<accession>A0A853EXH1</accession>
<evidence type="ECO:0000256" key="1">
    <source>
        <dbReference type="ARBA" id="ARBA00004141"/>
    </source>
</evidence>
<comment type="similarity">
    <text evidence="2">Belongs to the EamA transporter family.</text>
</comment>
<comment type="subcellular location">
    <subcellularLocation>
        <location evidence="1">Membrane</location>
        <topology evidence="1">Multi-pass membrane protein</topology>
    </subcellularLocation>
</comment>
<feature type="domain" description="EamA" evidence="7">
    <location>
        <begin position="145"/>
        <end position="277"/>
    </location>
</feature>
<feature type="transmembrane region" description="Helical" evidence="6">
    <location>
        <begin position="141"/>
        <end position="161"/>
    </location>
</feature>
<dbReference type="EMBL" id="JACBYE010000069">
    <property type="protein sequence ID" value="NYS95357.1"/>
    <property type="molecule type" value="Genomic_DNA"/>
</dbReference>
<gene>
    <name evidence="8" type="ORF">HZZ10_17770</name>
</gene>
<dbReference type="GO" id="GO:0016020">
    <property type="term" value="C:membrane"/>
    <property type="evidence" value="ECO:0007669"/>
    <property type="project" value="UniProtKB-SubCell"/>
</dbReference>
<feature type="transmembrane region" description="Helical" evidence="6">
    <location>
        <begin position="65"/>
        <end position="86"/>
    </location>
</feature>
<dbReference type="PANTHER" id="PTHR32322">
    <property type="entry name" value="INNER MEMBRANE TRANSPORTER"/>
    <property type="match status" value="1"/>
</dbReference>
<sequence length="289" mass="29343">MHVHRLPAPLLFLLSGVCQYLGAGIAVGLFDTASAVSVGWARIAVAALVLVVWGRPWRTRWTRQTLLACVLFGVVLATMNLTFYAALEHLPLGNAVAMEFLGPVAVAALTGKGVRERVAIALALCGVVLLAGVTVDAGGEGAVVGLVLIFAAAAAWAGYILLGRRVSAQGTGLAPLALAMVAGALVFAPFAGPGALPLLGGCQSALALVGVAVASSVIPYAIDQVVLRRLRPAQFAILLAILPVSALLVGVVMLGQVPHGLEIVGLVLVCVAIALTSRPARPAPEAAQG</sequence>
<comment type="caution">
    <text evidence="8">The sequence shown here is derived from an EMBL/GenBank/DDBJ whole genome shotgun (WGS) entry which is preliminary data.</text>
</comment>
<evidence type="ECO:0000313" key="8">
    <source>
        <dbReference type="EMBL" id="NYS95357.1"/>
    </source>
</evidence>